<accession>A0A375FIW1</accession>
<evidence type="ECO:0000313" key="1">
    <source>
        <dbReference type="EMBL" id="SOZ74793.1"/>
    </source>
</evidence>
<sequence>MPPSKSGAPVARLALEDVLAVVGAEMILVAEVAALEVIDLRGITGLGEEHQDLEVVPSIGSVLL</sequence>
<dbReference type="Proteomes" id="UP000256952">
    <property type="component" value="Plasmid CBM2613_p"/>
</dbReference>
<dbReference type="EMBL" id="LT984809">
    <property type="protein sequence ID" value="SPD49253.1"/>
    <property type="molecule type" value="Genomic_DNA"/>
</dbReference>
<geneLocation type="plasmid" evidence="3">
    <name>cbm2613_p</name>
</geneLocation>
<evidence type="ECO:0000313" key="2">
    <source>
        <dbReference type="EMBL" id="SPD49253.1"/>
    </source>
</evidence>
<protein>
    <submittedName>
        <fullName evidence="1">Uncharacterized protein</fullName>
    </submittedName>
</protein>
<organism evidence="1 3">
    <name type="scientific">Cupriavidus taiwanensis</name>
    <dbReference type="NCBI Taxonomy" id="164546"/>
    <lineage>
        <taxon>Bacteria</taxon>
        <taxon>Pseudomonadati</taxon>
        <taxon>Pseudomonadota</taxon>
        <taxon>Betaproteobacteria</taxon>
        <taxon>Burkholderiales</taxon>
        <taxon>Burkholderiaceae</taxon>
        <taxon>Cupriavidus</taxon>
    </lineage>
</organism>
<geneLocation type="plasmid" evidence="2">
    <name>I</name>
</geneLocation>
<dbReference type="AlphaFoldDB" id="A0A375FIW1"/>
<reference evidence="2 3" key="1">
    <citation type="submission" date="2018-01" db="EMBL/GenBank/DDBJ databases">
        <authorList>
            <person name="Gaut B.S."/>
            <person name="Morton B.R."/>
            <person name="Clegg M.T."/>
            <person name="Duvall M.R."/>
        </authorList>
    </citation>
    <scope>NUCLEOTIDE SEQUENCE [LARGE SCALE GENOMIC DNA]</scope>
    <source>
        <strain evidence="2">Cupriavidus taiwanensis STM 8555</strain>
        <plasmid evidence="2">I</plasmid>
        <plasmid evidence="3">Plasmid cbm2613_p</plasmid>
    </source>
</reference>
<reference evidence="1" key="2">
    <citation type="submission" date="2018-01" db="EMBL/GenBank/DDBJ databases">
        <authorList>
            <person name="Clerissi C."/>
        </authorList>
    </citation>
    <scope>NUCLEOTIDE SEQUENCE</scope>
    <source>
        <strain evidence="1">Cupriavidus taiwanensis STM 8556</strain>
        <plasmid evidence="1">CBM2613_p</plasmid>
    </source>
</reference>
<proteinExistence type="predicted"/>
<evidence type="ECO:0000313" key="3">
    <source>
        <dbReference type="Proteomes" id="UP000256952"/>
    </source>
</evidence>
<gene>
    <name evidence="2" type="ORF">CBM2612_P0598</name>
    <name evidence="1" type="ORF">CBM2613_P60138</name>
</gene>
<geneLocation type="plasmid" evidence="1">
    <name>CBM2613_p</name>
</geneLocation>
<keyword evidence="1" id="KW-0614">Plasmid</keyword>
<dbReference type="EMBL" id="LT976981">
    <property type="protein sequence ID" value="SOZ74793.1"/>
    <property type="molecule type" value="Genomic_DNA"/>
</dbReference>
<name>A0A375FIW1_9BURK</name>